<keyword evidence="1" id="KW-0677">Repeat</keyword>
<proteinExistence type="predicted"/>
<feature type="repeat" description="PPR" evidence="2">
    <location>
        <begin position="104"/>
        <end position="138"/>
    </location>
</feature>
<evidence type="ECO:0000256" key="1">
    <source>
        <dbReference type="ARBA" id="ARBA00022737"/>
    </source>
</evidence>
<dbReference type="OrthoDB" id="1831332at2759"/>
<evidence type="ECO:0008006" key="5">
    <source>
        <dbReference type="Google" id="ProtNLM"/>
    </source>
</evidence>
<protein>
    <recommendedName>
        <fullName evidence="5">Pentatricopeptide repeat-containing protein</fullName>
    </recommendedName>
</protein>
<dbReference type="InterPro" id="IPR011990">
    <property type="entry name" value="TPR-like_helical_dom_sf"/>
</dbReference>
<dbReference type="PANTHER" id="PTHR47926">
    <property type="entry name" value="PENTATRICOPEPTIDE REPEAT-CONTAINING PROTEIN"/>
    <property type="match status" value="1"/>
</dbReference>
<dbReference type="AlphaFoldDB" id="A0A5J5BWQ4"/>
<evidence type="ECO:0000256" key="2">
    <source>
        <dbReference type="PROSITE-ProRule" id="PRU00708"/>
    </source>
</evidence>
<dbReference type="InterPro" id="IPR002885">
    <property type="entry name" value="PPR_rpt"/>
</dbReference>
<evidence type="ECO:0000313" key="3">
    <source>
        <dbReference type="EMBL" id="KAA8547084.1"/>
    </source>
</evidence>
<gene>
    <name evidence="3" type="ORF">F0562_003513</name>
</gene>
<dbReference type="PROSITE" id="PS51375">
    <property type="entry name" value="PPR"/>
    <property type="match status" value="1"/>
</dbReference>
<dbReference type="InterPro" id="IPR046960">
    <property type="entry name" value="PPR_At4g14850-like_plant"/>
</dbReference>
<dbReference type="GO" id="GO:0009451">
    <property type="term" value="P:RNA modification"/>
    <property type="evidence" value="ECO:0007669"/>
    <property type="project" value="InterPro"/>
</dbReference>
<dbReference type="Proteomes" id="UP000325577">
    <property type="component" value="Linkage Group LG1"/>
</dbReference>
<reference evidence="3 4" key="1">
    <citation type="submission" date="2019-09" db="EMBL/GenBank/DDBJ databases">
        <title>A chromosome-level genome assembly of the Chinese tupelo Nyssa sinensis.</title>
        <authorList>
            <person name="Yang X."/>
            <person name="Kang M."/>
            <person name="Yang Y."/>
            <person name="Xiong H."/>
            <person name="Wang M."/>
            <person name="Zhang Z."/>
            <person name="Wang Z."/>
            <person name="Wu H."/>
            <person name="Ma T."/>
            <person name="Liu J."/>
            <person name="Xi Z."/>
        </authorList>
    </citation>
    <scope>NUCLEOTIDE SEQUENCE [LARGE SCALE GENOMIC DNA]</scope>
    <source>
        <strain evidence="3">J267</strain>
        <tissue evidence="3">Leaf</tissue>
    </source>
</reference>
<evidence type="ECO:0000313" key="4">
    <source>
        <dbReference type="Proteomes" id="UP000325577"/>
    </source>
</evidence>
<organism evidence="3 4">
    <name type="scientific">Nyssa sinensis</name>
    <dbReference type="NCBI Taxonomy" id="561372"/>
    <lineage>
        <taxon>Eukaryota</taxon>
        <taxon>Viridiplantae</taxon>
        <taxon>Streptophyta</taxon>
        <taxon>Embryophyta</taxon>
        <taxon>Tracheophyta</taxon>
        <taxon>Spermatophyta</taxon>
        <taxon>Magnoliopsida</taxon>
        <taxon>eudicotyledons</taxon>
        <taxon>Gunneridae</taxon>
        <taxon>Pentapetalae</taxon>
        <taxon>asterids</taxon>
        <taxon>Cornales</taxon>
        <taxon>Nyssaceae</taxon>
        <taxon>Nyssa</taxon>
    </lineage>
</organism>
<dbReference type="Gene3D" id="1.25.40.10">
    <property type="entry name" value="Tetratricopeptide repeat domain"/>
    <property type="match status" value="1"/>
</dbReference>
<accession>A0A5J5BWQ4</accession>
<sequence length="160" mass="17628">MVEIDDAASLSKNRQRKMSDLTKEVDIEALIVISIGFPVDSLIEEEIEAKVSPPFRLGFDVIGGGSSISPELHPLVTEQVRTRAMPVEVVGLEAKLKGVAVVEDLVMNTALLTMYSKMGSLEDARLLFEKMSERDCVVWNLMISRVKVSQARQTDACSCD</sequence>
<dbReference type="EMBL" id="CM018032">
    <property type="protein sequence ID" value="KAA8547084.1"/>
    <property type="molecule type" value="Genomic_DNA"/>
</dbReference>
<dbReference type="NCBIfam" id="TIGR00756">
    <property type="entry name" value="PPR"/>
    <property type="match status" value="1"/>
</dbReference>
<keyword evidence="4" id="KW-1185">Reference proteome</keyword>
<dbReference type="GO" id="GO:0003723">
    <property type="term" value="F:RNA binding"/>
    <property type="evidence" value="ECO:0007669"/>
    <property type="project" value="InterPro"/>
</dbReference>
<name>A0A5J5BWQ4_9ASTE</name>